<reference evidence="2 3" key="1">
    <citation type="journal article" date="2016" name="Genome Announc.">
        <title>Draft Genome Sequence of Paenibacillus amylolyticus Heshi-A3, Isolated from Fermented Rice Bran in a Japanese Fermented Seafood Dish.</title>
        <authorList>
            <person name="Akuzawa S."/>
            <person name="Nagaoka J."/>
            <person name="Kanekatsu M."/>
            <person name="Kubota E."/>
            <person name="Ohtake R."/>
            <person name="Suzuki T."/>
            <person name="Kanesaki Y."/>
        </authorList>
    </citation>
    <scope>NUCLEOTIDE SEQUENCE [LARGE SCALE GENOMIC DNA]</scope>
    <source>
        <strain evidence="2 3">Heshi-A3</strain>
    </source>
</reference>
<dbReference type="Pfam" id="PF10694">
    <property type="entry name" value="DUF2500"/>
    <property type="match status" value="1"/>
</dbReference>
<evidence type="ECO:0008006" key="4">
    <source>
        <dbReference type="Google" id="ProtNLM"/>
    </source>
</evidence>
<accession>A0A100VLV7</accession>
<evidence type="ECO:0000313" key="2">
    <source>
        <dbReference type="EMBL" id="GAS82255.1"/>
    </source>
</evidence>
<dbReference type="Proteomes" id="UP000069697">
    <property type="component" value="Unassembled WGS sequence"/>
</dbReference>
<name>A0A100VLV7_PAEAM</name>
<dbReference type="InterPro" id="IPR019635">
    <property type="entry name" value="DUF2500"/>
</dbReference>
<organism evidence="2 3">
    <name type="scientific">Paenibacillus amylolyticus</name>
    <dbReference type="NCBI Taxonomy" id="1451"/>
    <lineage>
        <taxon>Bacteria</taxon>
        <taxon>Bacillati</taxon>
        <taxon>Bacillota</taxon>
        <taxon>Bacilli</taxon>
        <taxon>Bacillales</taxon>
        <taxon>Paenibacillaceae</taxon>
        <taxon>Paenibacillus</taxon>
    </lineage>
</organism>
<feature type="transmembrane region" description="Helical" evidence="1">
    <location>
        <begin position="12"/>
        <end position="31"/>
    </location>
</feature>
<keyword evidence="1" id="KW-1133">Transmembrane helix</keyword>
<evidence type="ECO:0000256" key="1">
    <source>
        <dbReference type="SAM" id="Phobius"/>
    </source>
</evidence>
<dbReference type="AlphaFoldDB" id="A0A100VLV7"/>
<reference evidence="3" key="2">
    <citation type="submission" date="2016-01" db="EMBL/GenBank/DDBJ databases">
        <title>Draft Genome Sequence of Paenibacillus amylolyticus Heshi-A3 that Was Isolated from Fermented Rice Bran with Aging Salted Mackerel, Which Was Named Heshiko as Traditional Fermented Seafood in Japan.</title>
        <authorList>
            <person name="Akuzawa S."/>
            <person name="Nakagawa J."/>
            <person name="Kanekatsu T."/>
            <person name="Kubota E."/>
            <person name="Ohtake R."/>
            <person name="Suzuki T."/>
            <person name="Kanesaki Y."/>
        </authorList>
    </citation>
    <scope>NUCLEOTIDE SEQUENCE [LARGE SCALE GENOMIC DNA]</scope>
    <source>
        <strain evidence="3">Heshi-A3</strain>
    </source>
</reference>
<dbReference type="Gene3D" id="2.40.50.660">
    <property type="match status" value="1"/>
</dbReference>
<sequence length="143" mass="16174">MGIESSWMFDLFGTVFPVVFVLLIGIVLLSMGKEVRRWGRNNSEPLLTVPSRITSRRMKMSQSQTEPGSTARTLYYVTFEVESGDRLEFKVNGEEYVCALREMKDGSHSKERVMSASSDIIVYIPNAYAVKPSSLRQDGVSFF</sequence>
<protein>
    <recommendedName>
        <fullName evidence="4">DUF2500 domain-containing protein</fullName>
    </recommendedName>
</protein>
<proteinExistence type="predicted"/>
<dbReference type="EMBL" id="BCNV01000001">
    <property type="protein sequence ID" value="GAS82255.1"/>
    <property type="molecule type" value="Genomic_DNA"/>
</dbReference>
<gene>
    <name evidence="2" type="ORF">PAHA3_2329</name>
</gene>
<keyword evidence="1" id="KW-0812">Transmembrane</keyword>
<keyword evidence="1" id="KW-0472">Membrane</keyword>
<comment type="caution">
    <text evidence="2">The sequence shown here is derived from an EMBL/GenBank/DDBJ whole genome shotgun (WGS) entry which is preliminary data.</text>
</comment>
<evidence type="ECO:0000313" key="3">
    <source>
        <dbReference type="Proteomes" id="UP000069697"/>
    </source>
</evidence>